<feature type="compositionally biased region" description="Low complexity" evidence="1">
    <location>
        <begin position="1218"/>
        <end position="1231"/>
    </location>
</feature>
<feature type="compositionally biased region" description="Gly residues" evidence="1">
    <location>
        <begin position="1191"/>
        <end position="1202"/>
    </location>
</feature>
<feature type="compositionally biased region" description="Low complexity" evidence="1">
    <location>
        <begin position="1077"/>
        <end position="1089"/>
    </location>
</feature>
<feature type="region of interest" description="Disordered" evidence="1">
    <location>
        <begin position="1"/>
        <end position="66"/>
    </location>
</feature>
<sequence>MGSELSTMSGGGRNVEACSEARTRRADHERPTPNIFPLGHANGQAPPPLLPDGEIRSAADDASNTSWSRSAVTVSTYSAQHSVLSATDQSVHQQHREHSMPMCDTNSATALPAAEAPLQQQQRRTQYSIYARQMRRRGRDGGRLGLLHRNSDVDFLFANEFFSRSDSTVGSEAEIDSGGGDDKNAAGRAHHHCGITPMESVSPYRPGRPLSHGLASDELFEHPLQHEMDGAPVLASSPTAVTVISATSPPQAKTSSTGQREKAASTAVSMVVFGIDGSSDLPPALTSSRNSSTASHDSKSSAAGGDRDGATPSPSSRPLSWRKRLLRPVSQSSSQAHCRGSATKRDPSGDAGAALSSQEEKKCKARKKISHPERKHPHRVNSSEVAAGASSEAAGAAIISIGEEALATGTEAPIRKESLRAVTTAELSELDLSARKAHKFTHSERRGVAAKTERLRPAGDPGGSASPALANEKKGVDVAGEYGSLMRASASPAQQQHATGEDDGGRRSASSVACPPRSSVSPPCHSDSFLKRFLGCNNSGGGSSTGSARHHGHGPGHRPRGGDGHSNRVAAVMPACLVDSKHHRRRRMRASSGGGGHDLNDESCNDFFAPTQRSGQRRMLYGKDGDIGRSDDDEADLNSESGNSTNSMREAARMASEGGGAMVHAFGSFFDGSQSGSLHSVSSLHGPAWIGDYADGGMAEATAAAGVPTLCDGGGARKAARHHPTPDLHPNGITEASVNGAGVLNTQLQRVADTLPGPTSPSPSPGANCQVAPSMPESGQSARDSPLPVLATPASVSAAEAPASHKRVDSPAVIRRAPSATAPCRGAHSHIRAATEVSSGSSVFGSGSSSGSGIAPEVSSSGLAGSSRLTPPAEAVSPSLLSPPPRPQTAVTWTEAHSFRRGSVGGGNADLSRVEGAAGSSTTPKSFSSDACRRSHLGDASNSGGGAPQATTSVLTSVQGSGDALRPTRADSKDLILRPDRTTSANRHHSGRNDDVPGGSGSRQRRPRNRTHSSGARLSSFSFSSDSFLYGKVRGRLAKAAAAAAAANSSSIERRRRMSGSGGTQAHARHHIHSDADSVASGASPSAAARKAEADGRHDCRHHSSSSHHHHKRHGINTSSDRKREMRSRRHLRSVHGNGSEMGSLVAGLDDLLLGNDGRAVSGNLTALYVRSVSSSSSSLTPSSRNSSANGGVGGSGSGVGSGSVRALRKRAAKARDLSASSSVDSESNSHLHSRWTASALPMHRLPLMATSSSSFATVAAVGSASGAAAGGECGMKLPSFKLDTGVDIRSSTGECNAVVRPHHPTHQQQQQPRTAIAAPHDVIGKGYSNSSNRPSQPLPSTAAASSATTAAALPQMHSGVMSRNASPGVGVAANMSVPMPMINGCEKRSRRPTVAPSTAGVHSSVSVGGAHLSRMPPPTSLRCASSKGDGGAAASLLAEPPRDSSTKRRRPTTQNFTPWSVDMSRFKALQEAQESSS</sequence>
<organism evidence="2 3">
    <name type="scientific">Leishmania orientalis</name>
    <dbReference type="NCBI Taxonomy" id="2249476"/>
    <lineage>
        <taxon>Eukaryota</taxon>
        <taxon>Discoba</taxon>
        <taxon>Euglenozoa</taxon>
        <taxon>Kinetoplastea</taxon>
        <taxon>Metakinetoplastina</taxon>
        <taxon>Trypanosomatida</taxon>
        <taxon>Trypanosomatidae</taxon>
        <taxon>Leishmaniinae</taxon>
        <taxon>Leishmania</taxon>
    </lineage>
</organism>
<feature type="region of interest" description="Disordered" evidence="1">
    <location>
        <begin position="488"/>
        <end position="525"/>
    </location>
</feature>
<feature type="region of interest" description="Disordered" evidence="1">
    <location>
        <begin position="276"/>
        <end position="387"/>
    </location>
</feature>
<feature type="compositionally biased region" description="Low complexity" evidence="1">
    <location>
        <begin position="871"/>
        <end position="880"/>
    </location>
</feature>
<proteinExistence type="predicted"/>
<feature type="compositionally biased region" description="Basic residues" evidence="1">
    <location>
        <begin position="548"/>
        <end position="559"/>
    </location>
</feature>
<evidence type="ECO:0000256" key="1">
    <source>
        <dbReference type="SAM" id="MobiDB-lite"/>
    </source>
</evidence>
<feature type="compositionally biased region" description="Basic residues" evidence="1">
    <location>
        <begin position="1099"/>
        <end position="1115"/>
    </location>
</feature>
<dbReference type="KEGG" id="loi:92363899"/>
<feature type="compositionally biased region" description="Basic and acidic residues" evidence="1">
    <location>
        <begin position="441"/>
        <end position="457"/>
    </location>
</feature>
<feature type="compositionally biased region" description="Low complexity" evidence="1">
    <location>
        <begin position="1425"/>
        <end position="1439"/>
    </location>
</feature>
<dbReference type="Proteomes" id="UP000674143">
    <property type="component" value="Chromosome 5"/>
</dbReference>
<feature type="compositionally biased region" description="Low complexity" evidence="1">
    <location>
        <begin position="837"/>
        <end position="853"/>
    </location>
</feature>
<dbReference type="RefSeq" id="XP_067065932.1">
    <property type="nucleotide sequence ID" value="XM_067209965.1"/>
</dbReference>
<feature type="region of interest" description="Disordered" evidence="1">
    <location>
        <begin position="1323"/>
        <end position="1351"/>
    </location>
</feature>
<evidence type="ECO:0000313" key="3">
    <source>
        <dbReference type="Proteomes" id="UP000674143"/>
    </source>
</evidence>
<feature type="region of interest" description="Disordered" evidence="1">
    <location>
        <begin position="541"/>
        <end position="651"/>
    </location>
</feature>
<protein>
    <submittedName>
        <fullName evidence="2">Uncharacterized protein</fullName>
    </submittedName>
</protein>
<dbReference type="EMBL" id="JAFHLR010000005">
    <property type="protein sequence ID" value="KAG5487644.1"/>
    <property type="molecule type" value="Genomic_DNA"/>
</dbReference>
<feature type="compositionally biased region" description="Low complexity" evidence="1">
    <location>
        <begin position="291"/>
        <end position="303"/>
    </location>
</feature>
<feature type="region of interest" description="Disordered" evidence="1">
    <location>
        <begin position="86"/>
        <end position="105"/>
    </location>
</feature>
<gene>
    <name evidence="2" type="ORF">LSCM4_08089</name>
</gene>
<feature type="compositionally biased region" description="Polar residues" evidence="1">
    <location>
        <begin position="638"/>
        <end position="648"/>
    </location>
</feature>
<feature type="compositionally biased region" description="Basic and acidic residues" evidence="1">
    <location>
        <begin position="621"/>
        <end position="630"/>
    </location>
</feature>
<reference evidence="2 3" key="1">
    <citation type="submission" date="2021-02" db="EMBL/GenBank/DDBJ databases">
        <title>Leishmania (Mundinia) orientalis Genome sequencing and assembly.</title>
        <authorList>
            <person name="Almutairi H."/>
            <person name="Gatherer D."/>
        </authorList>
    </citation>
    <scope>NUCLEOTIDE SEQUENCE [LARGE SCALE GENOMIC DNA]</scope>
    <source>
        <strain evidence="2">LSCM4</strain>
    </source>
</reference>
<dbReference type="GeneID" id="92363899"/>
<accession>A0A836HA51</accession>
<feature type="compositionally biased region" description="Low complexity" evidence="1">
    <location>
        <begin position="1175"/>
        <end position="1190"/>
    </location>
</feature>
<feature type="compositionally biased region" description="Polar residues" evidence="1">
    <location>
        <begin position="949"/>
        <end position="960"/>
    </location>
</feature>
<feature type="region of interest" description="Disordered" evidence="1">
    <location>
        <begin position="169"/>
        <end position="214"/>
    </location>
</feature>
<feature type="region of interest" description="Disordered" evidence="1">
    <location>
        <begin position="438"/>
        <end position="473"/>
    </location>
</feature>
<feature type="compositionally biased region" description="Polar residues" evidence="1">
    <location>
        <begin position="1328"/>
        <end position="1340"/>
    </location>
</feature>
<evidence type="ECO:0000313" key="2">
    <source>
        <dbReference type="EMBL" id="KAG5487644.1"/>
    </source>
</evidence>
<feature type="region of interest" description="Disordered" evidence="1">
    <location>
        <begin position="1045"/>
        <end position="1143"/>
    </location>
</feature>
<feature type="compositionally biased region" description="Polar residues" evidence="1">
    <location>
        <begin position="858"/>
        <end position="869"/>
    </location>
</feature>
<name>A0A836HA51_9TRYP</name>
<feature type="compositionally biased region" description="Basic and acidic residues" evidence="1">
    <location>
        <begin position="19"/>
        <end position="31"/>
    </location>
</feature>
<feature type="compositionally biased region" description="Basic residues" evidence="1">
    <location>
        <begin position="363"/>
        <end position="379"/>
    </location>
</feature>
<comment type="caution">
    <text evidence="2">The sequence shown here is derived from an EMBL/GenBank/DDBJ whole genome shotgun (WGS) entry which is preliminary data.</text>
</comment>
<feature type="compositionally biased region" description="Basic residues" evidence="1">
    <location>
        <begin position="1125"/>
        <end position="1134"/>
    </location>
</feature>
<feature type="compositionally biased region" description="Polar residues" evidence="1">
    <location>
        <begin position="919"/>
        <end position="929"/>
    </location>
</feature>
<feature type="region of interest" description="Disordered" evidence="1">
    <location>
        <begin position="1175"/>
        <end position="1233"/>
    </location>
</feature>
<feature type="region of interest" description="Disordered" evidence="1">
    <location>
        <begin position="752"/>
        <end position="1018"/>
    </location>
</feature>
<feature type="compositionally biased region" description="Low complexity" evidence="1">
    <location>
        <begin position="791"/>
        <end position="802"/>
    </location>
</feature>
<feature type="compositionally biased region" description="Low complexity" evidence="1">
    <location>
        <begin position="1341"/>
        <end position="1351"/>
    </location>
</feature>
<feature type="compositionally biased region" description="Basic and acidic residues" evidence="1">
    <location>
        <begin position="966"/>
        <end position="981"/>
    </location>
</feature>
<feature type="region of interest" description="Disordered" evidence="1">
    <location>
        <begin position="1386"/>
        <end position="1478"/>
    </location>
</feature>
<keyword evidence="3" id="KW-1185">Reference proteome</keyword>